<reference evidence="2 3" key="1">
    <citation type="journal article" date="2014" name="BMC Genomics">
        <title>Genome and secretome analysis of the hemibiotrophic fungal pathogen, Moniliophthora roreri, which causes frosty pod rot disease of cacao: mechanisms of the biotrophic and necrotrophic phases.</title>
        <authorList>
            <person name="Meinhardt L.W."/>
            <person name="Costa G.G.L."/>
            <person name="Thomazella D.P.T."/>
            <person name="Teixeira P.J.P.L."/>
            <person name="Carazzolle M.F."/>
            <person name="Schuster S.C."/>
            <person name="Carlson J.E."/>
            <person name="Guiltinan M.J."/>
            <person name="Mieczkowski P."/>
            <person name="Farmer A."/>
            <person name="Ramaraj T."/>
            <person name="Crozier J."/>
            <person name="Davis R.E."/>
            <person name="Shao J."/>
            <person name="Melnick R.L."/>
            <person name="Pereira G.A.G."/>
            <person name="Bailey B.A."/>
        </authorList>
    </citation>
    <scope>NUCLEOTIDE SEQUENCE [LARGE SCALE GENOMIC DNA]</scope>
    <source>
        <strain evidence="2 3">MCA 2997</strain>
    </source>
</reference>
<name>V2WZ67_MONRO</name>
<organism evidence="2 3">
    <name type="scientific">Moniliophthora roreri (strain MCA 2997)</name>
    <name type="common">Cocoa frosty pod rot fungus</name>
    <name type="synonym">Crinipellis roreri</name>
    <dbReference type="NCBI Taxonomy" id="1381753"/>
    <lineage>
        <taxon>Eukaryota</taxon>
        <taxon>Fungi</taxon>
        <taxon>Dikarya</taxon>
        <taxon>Basidiomycota</taxon>
        <taxon>Agaricomycotina</taxon>
        <taxon>Agaricomycetes</taxon>
        <taxon>Agaricomycetidae</taxon>
        <taxon>Agaricales</taxon>
        <taxon>Marasmiineae</taxon>
        <taxon>Marasmiaceae</taxon>
        <taxon>Moniliophthora</taxon>
    </lineage>
</organism>
<dbReference type="AlphaFoldDB" id="V2WZ67"/>
<comment type="caution">
    <text evidence="2">The sequence shown here is derived from an EMBL/GenBank/DDBJ whole genome shotgun (WGS) entry which is preliminary data.</text>
</comment>
<dbReference type="OrthoDB" id="2642524at2759"/>
<keyword evidence="3" id="KW-1185">Reference proteome</keyword>
<feature type="transmembrane region" description="Helical" evidence="1">
    <location>
        <begin position="104"/>
        <end position="132"/>
    </location>
</feature>
<proteinExistence type="predicted"/>
<dbReference type="Proteomes" id="UP000017559">
    <property type="component" value="Unassembled WGS sequence"/>
</dbReference>
<evidence type="ECO:0008006" key="4">
    <source>
        <dbReference type="Google" id="ProtNLM"/>
    </source>
</evidence>
<gene>
    <name evidence="2" type="ORF">Moror_2386</name>
</gene>
<dbReference type="EMBL" id="AWSO01001012">
    <property type="protein sequence ID" value="ESK85826.1"/>
    <property type="molecule type" value="Genomic_DNA"/>
</dbReference>
<evidence type="ECO:0000313" key="2">
    <source>
        <dbReference type="EMBL" id="ESK85826.1"/>
    </source>
</evidence>
<protein>
    <recommendedName>
        <fullName evidence="4">Transmembrane protein</fullName>
    </recommendedName>
</protein>
<sequence length="311" mass="33835">MHSQHFECEHDPFIGQEPLREPEENWCWHHFEKFLCTFTVYGELCSAASVLQRSRTQHTDGSTSSELENSWESATVIESGEFSRLEKEGKERVEKVYQRLQNEWLYVGGLLVALAAVDTAVFAISSDALFAVSNIAKPMIAASSVFSGCGIVCAAWFLWWYGWGSVVDLGGHGDSESELSELSGVDWFMVGPSSFFATLTYSGYAVVQNRALDVNKTYVSFALAARMPTFCMVCSGVVLMAFLAVVAYDAAPVIVWVICCGVAVGMCGQFIAWGLVRVILGTKAVVKDVAKGVKRLGNAIGIRGAESTAAT</sequence>
<accession>V2WZ67</accession>
<feature type="transmembrane region" description="Helical" evidence="1">
    <location>
        <begin position="254"/>
        <end position="276"/>
    </location>
</feature>
<keyword evidence="1" id="KW-0812">Transmembrane</keyword>
<keyword evidence="1" id="KW-0472">Membrane</keyword>
<dbReference type="KEGG" id="mrr:Moror_2386"/>
<evidence type="ECO:0000256" key="1">
    <source>
        <dbReference type="SAM" id="Phobius"/>
    </source>
</evidence>
<feature type="transmembrane region" description="Helical" evidence="1">
    <location>
        <begin position="227"/>
        <end position="248"/>
    </location>
</feature>
<keyword evidence="1" id="KW-1133">Transmembrane helix</keyword>
<evidence type="ECO:0000313" key="3">
    <source>
        <dbReference type="Proteomes" id="UP000017559"/>
    </source>
</evidence>
<feature type="transmembrane region" description="Helical" evidence="1">
    <location>
        <begin position="187"/>
        <end position="207"/>
    </location>
</feature>
<dbReference type="HOGENOM" id="CLU_894541_0_0_1"/>
<dbReference type="STRING" id="1381753.V2WZ67"/>
<feature type="transmembrane region" description="Helical" evidence="1">
    <location>
        <begin position="139"/>
        <end position="161"/>
    </location>
</feature>